<gene>
    <name evidence="1" type="ORF">I6H43_00460</name>
</gene>
<protein>
    <recommendedName>
        <fullName evidence="3">DUF3800 domain-containing protein</fullName>
    </recommendedName>
</protein>
<proteinExistence type="predicted"/>
<name>A0A7T4DQ50_AERJA</name>
<sequence length="272" mass="30726">MTYRAKFPPSYLLLEQEGYLISSCLGSGLTALRSAHVHNKGGFYSSLFNLSIGLERLLKAIVIIEHITANNLSMPSKKQLKNYGHNIEELYDQCVKIAGTRGMEFPERNALDPIKKEIICLLSDFAQTTRYHNLDALTSSNVGIDPLEHWGQIVTAILEKNVPKAQKNKILGSSNLIASAIDDITITIMHGLDKKPISTKDALALPGLHDQAVKYAVLHVVQILTPLKKLTSELSHLAYKLNTPEPVFPQMHEFLEWLWDERQYVMRKKRWP</sequence>
<organism evidence="1 2">
    <name type="scientific">Aeromonas jandaei</name>
    <dbReference type="NCBI Taxonomy" id="650"/>
    <lineage>
        <taxon>Bacteria</taxon>
        <taxon>Pseudomonadati</taxon>
        <taxon>Pseudomonadota</taxon>
        <taxon>Gammaproteobacteria</taxon>
        <taxon>Aeromonadales</taxon>
        <taxon>Aeromonadaceae</taxon>
        <taxon>Aeromonas</taxon>
    </lineage>
</organism>
<reference evidence="1 2" key="1">
    <citation type="submission" date="2020-12" db="EMBL/GenBank/DDBJ databases">
        <title>FDA dAtabase for Regulatory Grade micrObial Sequences (FDA-ARGOS): Supporting development and validation of Infectious Disease Dx tests.</title>
        <authorList>
            <person name="Sproer C."/>
            <person name="Gronow S."/>
            <person name="Severitt S."/>
            <person name="Schroder I."/>
            <person name="Tallon L."/>
            <person name="Sadzewicz L."/>
            <person name="Zhao X."/>
            <person name="Boylan J."/>
            <person name="Ott S."/>
            <person name="Bowen H."/>
            <person name="Vavikolanu K."/>
            <person name="Mehta A."/>
            <person name="Aluvathingal J."/>
            <person name="Nadendla S."/>
            <person name="Lowell S."/>
            <person name="Myers T."/>
            <person name="Yan Y."/>
            <person name="Sichtig H."/>
        </authorList>
    </citation>
    <scope>NUCLEOTIDE SEQUENCE [LARGE SCALE GENOMIC DNA]</scope>
    <source>
        <strain evidence="1 2">FDAARGOS_986</strain>
    </source>
</reference>
<dbReference type="GeneID" id="69549712"/>
<evidence type="ECO:0000313" key="1">
    <source>
        <dbReference type="EMBL" id="QQB20074.1"/>
    </source>
</evidence>
<dbReference type="Proteomes" id="UP000595481">
    <property type="component" value="Chromosome"/>
</dbReference>
<dbReference type="EMBL" id="CP066092">
    <property type="protein sequence ID" value="QQB20074.1"/>
    <property type="molecule type" value="Genomic_DNA"/>
</dbReference>
<evidence type="ECO:0000313" key="2">
    <source>
        <dbReference type="Proteomes" id="UP000595481"/>
    </source>
</evidence>
<evidence type="ECO:0008006" key="3">
    <source>
        <dbReference type="Google" id="ProtNLM"/>
    </source>
</evidence>
<accession>A0A7T4DQ50</accession>
<dbReference type="RefSeq" id="WP_156128706.1">
    <property type="nucleotide sequence ID" value="NZ_CAWMFX010000025.1"/>
</dbReference>
<keyword evidence="2" id="KW-1185">Reference proteome</keyword>